<reference evidence="2 3" key="1">
    <citation type="submission" date="2018-09" db="EMBL/GenBank/DDBJ databases">
        <title>YIM PH 21725 draft genome.</title>
        <authorList>
            <person name="Miao C."/>
        </authorList>
    </citation>
    <scope>NUCLEOTIDE SEQUENCE [LARGE SCALE GENOMIC DNA]</scope>
    <source>
        <strain evidence="3">YIM PH21725</strain>
    </source>
</reference>
<dbReference type="Pfam" id="PF00931">
    <property type="entry name" value="NB-ARC"/>
    <property type="match status" value="1"/>
</dbReference>
<dbReference type="Gene3D" id="3.40.50.300">
    <property type="entry name" value="P-loop containing nucleotide triphosphate hydrolases"/>
    <property type="match status" value="1"/>
</dbReference>
<keyword evidence="3" id="KW-1185">Reference proteome</keyword>
<dbReference type="Proteomes" id="UP000285112">
    <property type="component" value="Unassembled WGS sequence"/>
</dbReference>
<proteinExistence type="predicted"/>
<dbReference type="SUPFAM" id="SSF52540">
    <property type="entry name" value="P-loop containing nucleoside triphosphate hydrolases"/>
    <property type="match status" value="1"/>
</dbReference>
<evidence type="ECO:0000313" key="2">
    <source>
        <dbReference type="EMBL" id="RJQ89619.1"/>
    </source>
</evidence>
<sequence length="102" mass="11008">MLTGLGGVGKTQLAAEFSGRARASGEVDLLVWVAASSREAIVSAHARLAADVTGMEDPAPEQGAARLLQWLAANNRRWLVVIEDVQRPSDCGLRRLRPGRCW</sequence>
<feature type="domain" description="NB-ARC" evidence="1">
    <location>
        <begin position="2"/>
        <end position="87"/>
    </location>
</feature>
<evidence type="ECO:0000313" key="3">
    <source>
        <dbReference type="Proteomes" id="UP000285112"/>
    </source>
</evidence>
<gene>
    <name evidence="2" type="ORF">D5S19_03940</name>
</gene>
<dbReference type="InterPro" id="IPR027417">
    <property type="entry name" value="P-loop_NTPase"/>
</dbReference>
<evidence type="ECO:0000259" key="1">
    <source>
        <dbReference type="Pfam" id="PF00931"/>
    </source>
</evidence>
<accession>A0A419I9N6</accession>
<comment type="caution">
    <text evidence="2">The sequence shown here is derived from an EMBL/GenBank/DDBJ whole genome shotgun (WGS) entry which is preliminary data.</text>
</comment>
<name>A0A419I9N6_9PSEU</name>
<dbReference type="EMBL" id="QZFV01000054">
    <property type="protein sequence ID" value="RJQ89619.1"/>
    <property type="molecule type" value="Genomic_DNA"/>
</dbReference>
<protein>
    <recommendedName>
        <fullName evidence="1">NB-ARC domain-containing protein</fullName>
    </recommendedName>
</protein>
<organism evidence="2 3">
    <name type="scientific">Amycolatopsis panacis</name>
    <dbReference type="NCBI Taxonomy" id="2340917"/>
    <lineage>
        <taxon>Bacteria</taxon>
        <taxon>Bacillati</taxon>
        <taxon>Actinomycetota</taxon>
        <taxon>Actinomycetes</taxon>
        <taxon>Pseudonocardiales</taxon>
        <taxon>Pseudonocardiaceae</taxon>
        <taxon>Amycolatopsis</taxon>
    </lineage>
</organism>
<dbReference type="InterPro" id="IPR002182">
    <property type="entry name" value="NB-ARC"/>
</dbReference>
<dbReference type="AlphaFoldDB" id="A0A419I9N6"/>
<dbReference type="GO" id="GO:0043531">
    <property type="term" value="F:ADP binding"/>
    <property type="evidence" value="ECO:0007669"/>
    <property type="project" value="InterPro"/>
</dbReference>